<evidence type="ECO:0000256" key="4">
    <source>
        <dbReference type="ARBA" id="ARBA00022741"/>
    </source>
</evidence>
<evidence type="ECO:0000313" key="10">
    <source>
        <dbReference type="EMBL" id="CAH3040106.1"/>
    </source>
</evidence>
<keyword evidence="3" id="KW-0808">Transferase</keyword>
<dbReference type="InterPro" id="IPR013761">
    <property type="entry name" value="SAM/pointed_sf"/>
</dbReference>
<feature type="compositionally biased region" description="Polar residues" evidence="8">
    <location>
        <begin position="65"/>
        <end position="79"/>
    </location>
</feature>
<feature type="region of interest" description="Disordered" evidence="8">
    <location>
        <begin position="65"/>
        <end position="84"/>
    </location>
</feature>
<organism evidence="10 11">
    <name type="scientific">Pocillopora meandrina</name>
    <dbReference type="NCBI Taxonomy" id="46732"/>
    <lineage>
        <taxon>Eukaryota</taxon>
        <taxon>Metazoa</taxon>
        <taxon>Cnidaria</taxon>
        <taxon>Anthozoa</taxon>
        <taxon>Hexacorallia</taxon>
        <taxon>Scleractinia</taxon>
        <taxon>Astrocoeniina</taxon>
        <taxon>Pocilloporidae</taxon>
        <taxon>Pocillopora</taxon>
    </lineage>
</organism>
<evidence type="ECO:0000256" key="2">
    <source>
        <dbReference type="ARBA" id="ARBA00022443"/>
    </source>
</evidence>
<accession>A0AAU9VX51</accession>
<keyword evidence="6" id="KW-0067">ATP-binding</keyword>
<feature type="domain" description="ACK/TNK-like SAM" evidence="9">
    <location>
        <begin position="8"/>
        <end position="58"/>
    </location>
</feature>
<evidence type="ECO:0000256" key="7">
    <source>
        <dbReference type="ARBA" id="ARBA00023137"/>
    </source>
</evidence>
<feature type="non-terminal residue" evidence="10">
    <location>
        <position position="438"/>
    </location>
</feature>
<dbReference type="GO" id="GO:0005524">
    <property type="term" value="F:ATP binding"/>
    <property type="evidence" value="ECO:0007669"/>
    <property type="project" value="UniProtKB-KW"/>
</dbReference>
<dbReference type="EMBL" id="CALNXJ010000005">
    <property type="protein sequence ID" value="CAH3040106.1"/>
    <property type="molecule type" value="Genomic_DNA"/>
</dbReference>
<evidence type="ECO:0000256" key="3">
    <source>
        <dbReference type="ARBA" id="ARBA00022679"/>
    </source>
</evidence>
<keyword evidence="7" id="KW-0829">Tyrosine-protein kinase</keyword>
<keyword evidence="11" id="KW-1185">Reference proteome</keyword>
<name>A0AAU9VX51_9CNID</name>
<evidence type="ECO:0000256" key="1">
    <source>
        <dbReference type="ARBA" id="ARBA00011903"/>
    </source>
</evidence>
<keyword evidence="2" id="KW-0728">SH3 domain</keyword>
<protein>
    <recommendedName>
        <fullName evidence="1">non-specific protein-tyrosine kinase</fullName>
        <ecNumber evidence="1">2.7.10.2</ecNumber>
    </recommendedName>
</protein>
<keyword evidence="4" id="KW-0547">Nucleotide-binding</keyword>
<dbReference type="SUPFAM" id="SSF47769">
    <property type="entry name" value="SAM/Pointed domain"/>
    <property type="match status" value="1"/>
</dbReference>
<evidence type="ECO:0000256" key="6">
    <source>
        <dbReference type="ARBA" id="ARBA00022840"/>
    </source>
</evidence>
<dbReference type="Proteomes" id="UP001159428">
    <property type="component" value="Unassembled WGS sequence"/>
</dbReference>
<evidence type="ECO:0000256" key="5">
    <source>
        <dbReference type="ARBA" id="ARBA00022777"/>
    </source>
</evidence>
<feature type="region of interest" description="Disordered" evidence="8">
    <location>
        <begin position="281"/>
        <end position="306"/>
    </location>
</feature>
<evidence type="ECO:0000256" key="8">
    <source>
        <dbReference type="SAM" id="MobiDB-lite"/>
    </source>
</evidence>
<evidence type="ECO:0000313" key="11">
    <source>
        <dbReference type="Proteomes" id="UP001159428"/>
    </source>
</evidence>
<keyword evidence="5" id="KW-0418">Kinase</keyword>
<comment type="caution">
    <text evidence="10">The sequence shown here is derived from an EMBL/GenBank/DDBJ whole genome shotgun (WGS) entry which is preliminary data.</text>
</comment>
<evidence type="ECO:0000259" key="9">
    <source>
        <dbReference type="Pfam" id="PF22931"/>
    </source>
</evidence>
<dbReference type="Pfam" id="PF22931">
    <property type="entry name" value="SAM_TNK"/>
    <property type="match status" value="1"/>
</dbReference>
<dbReference type="GO" id="GO:0004715">
    <property type="term" value="F:non-membrane spanning protein tyrosine kinase activity"/>
    <property type="evidence" value="ECO:0007669"/>
    <property type="project" value="UniProtKB-EC"/>
</dbReference>
<reference evidence="10 11" key="1">
    <citation type="submission" date="2022-05" db="EMBL/GenBank/DDBJ databases">
        <authorList>
            <consortium name="Genoscope - CEA"/>
            <person name="William W."/>
        </authorList>
    </citation>
    <scope>NUCLEOTIDE SEQUENCE [LARGE SCALE GENOMIC DNA]</scope>
</reference>
<sequence length="438" mass="50622">MDKEIDYLLTKADLSNYTDNFKQIGVAKVEHFLDVDDETLERDIGLTKIQTRRLRRFFAQIQGESKQRGTSSEGVTSASAPKKRKQAILSFGRSGQLQVLRNDSAPEKKPWEKYLLPNPHTERLKFYNSVVPQIYESSFVSKQAGFKQYLPEQQQMRWQLNTKIKALSDKENNLLRNENWGVCQNITKFMSGVDGCKGSGDVAKCESSLTTVNEAFNSASDLLSFIDNRRKNLYTEEHTLRSFASDELKYFQEAQERVKAIHQELQKASNALTTTLMSLKRKFPSPMGNNGQSRRKKEKNKRKVKKIKEKRLHQRAAIFLEKLTSKEVAKEVFDSLEKNTYKCVSSINAGFTARFVKRLHLDPLLWLLERGVFETELARNLKVVVARMNEENSSNGAEKKVQVRARIQMNLTRRLCKSQWRGLPKILTRKRNKIQPHQ</sequence>
<dbReference type="AlphaFoldDB" id="A0AAU9VX51"/>
<dbReference type="InterPro" id="IPR055175">
    <property type="entry name" value="ACK/TNK-like_SAM"/>
</dbReference>
<feature type="compositionally biased region" description="Basic residues" evidence="8">
    <location>
        <begin position="293"/>
        <end position="306"/>
    </location>
</feature>
<gene>
    <name evidence="10" type="ORF">PMEA_00025709</name>
</gene>
<dbReference type="EC" id="2.7.10.2" evidence="1"/>
<proteinExistence type="predicted"/>